<evidence type="ECO:0000256" key="3">
    <source>
        <dbReference type="ARBA" id="ARBA00022475"/>
    </source>
</evidence>
<sequence>MTSTFGTNPPKQGLPRLYQGIIRATSYIPREVILLAARLFPATVFWMSGRTKVDGFMIKDSTFTLFQYEYALPFIPHHWAAVMATFAEHFFPMLLILGLATRLSALALLGMTLVIQIFVYPGAWVTHGLWAVAFLTVITQGPGRFSLDRVIGLER</sequence>
<gene>
    <name evidence="8" type="ORF">TP2_05195</name>
</gene>
<dbReference type="Proteomes" id="UP000027432">
    <property type="component" value="Unassembled WGS sequence"/>
</dbReference>
<protein>
    <recommendedName>
        <fullName evidence="10">DoxX family protein</fullName>
    </recommendedName>
</protein>
<evidence type="ECO:0000256" key="1">
    <source>
        <dbReference type="ARBA" id="ARBA00004651"/>
    </source>
</evidence>
<evidence type="ECO:0000256" key="5">
    <source>
        <dbReference type="ARBA" id="ARBA00022989"/>
    </source>
</evidence>
<evidence type="ECO:0000256" key="4">
    <source>
        <dbReference type="ARBA" id="ARBA00022692"/>
    </source>
</evidence>
<name>A0A074JCR2_9RHOB</name>
<comment type="subcellular location">
    <subcellularLocation>
        <location evidence="1">Cell membrane</location>
        <topology evidence="1">Multi-pass membrane protein</topology>
    </subcellularLocation>
</comment>
<evidence type="ECO:0000256" key="6">
    <source>
        <dbReference type="ARBA" id="ARBA00023136"/>
    </source>
</evidence>
<dbReference type="GO" id="GO:0005886">
    <property type="term" value="C:plasma membrane"/>
    <property type="evidence" value="ECO:0007669"/>
    <property type="project" value="UniProtKB-SubCell"/>
</dbReference>
<dbReference type="PANTHER" id="PTHR33452:SF1">
    <property type="entry name" value="INNER MEMBRANE PROTEIN YPHA-RELATED"/>
    <property type="match status" value="1"/>
</dbReference>
<evidence type="ECO:0000256" key="2">
    <source>
        <dbReference type="ARBA" id="ARBA00006679"/>
    </source>
</evidence>
<dbReference type="EMBL" id="AUND01000012">
    <property type="protein sequence ID" value="KEO54324.1"/>
    <property type="molecule type" value="Genomic_DNA"/>
</dbReference>
<keyword evidence="5 7" id="KW-1133">Transmembrane helix</keyword>
<comment type="similarity">
    <text evidence="2">Belongs to the DoxX family.</text>
</comment>
<dbReference type="AlphaFoldDB" id="A0A074JCR2"/>
<dbReference type="OrthoDB" id="121744at2"/>
<dbReference type="PANTHER" id="PTHR33452">
    <property type="entry name" value="OXIDOREDUCTASE CATD-RELATED"/>
    <property type="match status" value="1"/>
</dbReference>
<keyword evidence="9" id="KW-1185">Reference proteome</keyword>
<dbReference type="Pfam" id="PF07681">
    <property type="entry name" value="DoxX"/>
    <property type="match status" value="1"/>
</dbReference>
<comment type="caution">
    <text evidence="8">The sequence shown here is derived from an EMBL/GenBank/DDBJ whole genome shotgun (WGS) entry which is preliminary data.</text>
</comment>
<feature type="transmembrane region" description="Helical" evidence="7">
    <location>
        <begin position="106"/>
        <end position="123"/>
    </location>
</feature>
<keyword evidence="4 7" id="KW-0812">Transmembrane</keyword>
<proteinExistence type="inferred from homology"/>
<evidence type="ECO:0000256" key="7">
    <source>
        <dbReference type="SAM" id="Phobius"/>
    </source>
</evidence>
<keyword evidence="3" id="KW-1003">Cell membrane</keyword>
<dbReference type="RefSeq" id="WP_038075487.1">
    <property type="nucleotide sequence ID" value="NZ_AUND01000012.1"/>
</dbReference>
<feature type="transmembrane region" description="Helical" evidence="7">
    <location>
        <begin position="79"/>
        <end position="99"/>
    </location>
</feature>
<dbReference type="eggNOG" id="COG2259">
    <property type="taxonomic scope" value="Bacteria"/>
</dbReference>
<evidence type="ECO:0008006" key="10">
    <source>
        <dbReference type="Google" id="ProtNLM"/>
    </source>
</evidence>
<evidence type="ECO:0000313" key="8">
    <source>
        <dbReference type="EMBL" id="KEO54324.1"/>
    </source>
</evidence>
<organism evidence="8 9">
    <name type="scientific">Thioclava pacifica DSM 10166</name>
    <dbReference type="NCBI Taxonomy" id="1353537"/>
    <lineage>
        <taxon>Bacteria</taxon>
        <taxon>Pseudomonadati</taxon>
        <taxon>Pseudomonadota</taxon>
        <taxon>Alphaproteobacteria</taxon>
        <taxon>Rhodobacterales</taxon>
        <taxon>Paracoccaceae</taxon>
        <taxon>Thioclava</taxon>
    </lineage>
</organism>
<dbReference type="InterPro" id="IPR032808">
    <property type="entry name" value="DoxX"/>
</dbReference>
<accession>A0A074JCR2</accession>
<evidence type="ECO:0000313" key="9">
    <source>
        <dbReference type="Proteomes" id="UP000027432"/>
    </source>
</evidence>
<dbReference type="STRING" id="1353537.TP2_05195"/>
<dbReference type="InterPro" id="IPR051907">
    <property type="entry name" value="DoxX-like_oxidoreductase"/>
</dbReference>
<reference evidence="8 9" key="1">
    <citation type="submission" date="2013-07" db="EMBL/GenBank/DDBJ databases">
        <title>Thioclava pacifica DSM 10166 Genome Sequencing.</title>
        <authorList>
            <person name="Lai Q."/>
            <person name="Shao Z."/>
        </authorList>
    </citation>
    <scope>NUCLEOTIDE SEQUENCE [LARGE SCALE GENOMIC DNA]</scope>
    <source>
        <strain evidence="8 9">DSM 10166</strain>
    </source>
</reference>
<keyword evidence="6 7" id="KW-0472">Membrane</keyword>